<dbReference type="PROSITE" id="PS50928">
    <property type="entry name" value="ABC_TM1"/>
    <property type="match status" value="1"/>
</dbReference>
<keyword evidence="2 5" id="KW-0812">Transmembrane</keyword>
<keyword evidence="3 5" id="KW-1133">Transmembrane helix</keyword>
<dbReference type="Pfam" id="PF00528">
    <property type="entry name" value="BPD_transp_1"/>
    <property type="match status" value="1"/>
</dbReference>
<dbReference type="GO" id="GO:0055085">
    <property type="term" value="P:transmembrane transport"/>
    <property type="evidence" value="ECO:0007669"/>
    <property type="project" value="InterPro"/>
</dbReference>
<proteinExistence type="inferred from homology"/>
<name>A0A934NUD5_9NOCA</name>
<dbReference type="CDD" id="cd06261">
    <property type="entry name" value="TM_PBP2"/>
    <property type="match status" value="1"/>
</dbReference>
<evidence type="ECO:0000313" key="7">
    <source>
        <dbReference type="EMBL" id="MBJ8341464.1"/>
    </source>
</evidence>
<evidence type="ECO:0000256" key="2">
    <source>
        <dbReference type="ARBA" id="ARBA00022692"/>
    </source>
</evidence>
<feature type="domain" description="ABC transmembrane type-1" evidence="6">
    <location>
        <begin position="91"/>
        <end position="286"/>
    </location>
</feature>
<protein>
    <submittedName>
        <fullName evidence="7">Amino acid ABC transporter permease</fullName>
    </submittedName>
</protein>
<dbReference type="InterPro" id="IPR035906">
    <property type="entry name" value="MetI-like_sf"/>
</dbReference>
<dbReference type="AlphaFoldDB" id="A0A934NUD5"/>
<comment type="subcellular location">
    <subcellularLocation>
        <location evidence="5">Cell membrane</location>
        <topology evidence="5">Multi-pass membrane protein</topology>
    </subcellularLocation>
    <subcellularLocation>
        <location evidence="1">Membrane</location>
        <topology evidence="1">Multi-pass membrane protein</topology>
    </subcellularLocation>
</comment>
<dbReference type="EMBL" id="JAEMNV010000007">
    <property type="protein sequence ID" value="MBJ8341464.1"/>
    <property type="molecule type" value="Genomic_DNA"/>
</dbReference>
<keyword evidence="4 5" id="KW-0472">Membrane</keyword>
<evidence type="ECO:0000256" key="1">
    <source>
        <dbReference type="ARBA" id="ARBA00004141"/>
    </source>
</evidence>
<feature type="transmembrane region" description="Helical" evidence="5">
    <location>
        <begin position="38"/>
        <end position="55"/>
    </location>
</feature>
<dbReference type="InterPro" id="IPR000515">
    <property type="entry name" value="MetI-like"/>
</dbReference>
<evidence type="ECO:0000259" key="6">
    <source>
        <dbReference type="PROSITE" id="PS50928"/>
    </source>
</evidence>
<dbReference type="PANTHER" id="PTHR30614">
    <property type="entry name" value="MEMBRANE COMPONENT OF AMINO ACID ABC TRANSPORTER"/>
    <property type="match status" value="1"/>
</dbReference>
<feature type="transmembrane region" description="Helical" evidence="5">
    <location>
        <begin position="95"/>
        <end position="115"/>
    </location>
</feature>
<keyword evidence="5" id="KW-0813">Transport</keyword>
<dbReference type="Gene3D" id="1.10.3720.10">
    <property type="entry name" value="MetI-like"/>
    <property type="match status" value="1"/>
</dbReference>
<dbReference type="InterPro" id="IPR043429">
    <property type="entry name" value="ArtM/GltK/GlnP/TcyL/YhdX-like"/>
</dbReference>
<comment type="similarity">
    <text evidence="5">Belongs to the binding-protein-dependent transport system permease family.</text>
</comment>
<dbReference type="Proteomes" id="UP000655868">
    <property type="component" value="Unassembled WGS sequence"/>
</dbReference>
<dbReference type="GO" id="GO:0005886">
    <property type="term" value="C:plasma membrane"/>
    <property type="evidence" value="ECO:0007669"/>
    <property type="project" value="UniProtKB-SubCell"/>
</dbReference>
<sequence length="310" mass="33247">MSTVSTVEPKKKVKKASSPGATVLFDAPGPRARQRARIFSVIALLLVLAIFALAAKKLNDSGQFEYDKWGPLFDPSNSDFTVVWERIGTGLKNTLTAAGLAIVLSLVIGVIIGVLRISAGKYARMPLIAIIELLRGLPVILAIYLTSRIAEAAGLDLSGLPGGELLWFLVIGLTAYNSVIIAEIVRAGVASLPRGQNEAALSLGLTRGQSLRMILLPQAIRVMLPALISQLVVILKDTSLIAILGGYLELMRTSGILIQNLRNPIQMYLVTAIIFILFNYGLTKLAEYIQRRLSRTGGPQKPIAVAGGPL</sequence>
<feature type="transmembrane region" description="Helical" evidence="5">
    <location>
        <begin position="165"/>
        <end position="185"/>
    </location>
</feature>
<organism evidence="7 8">
    <name type="scientific">Antrihabitans stalagmiti</name>
    <dbReference type="NCBI Taxonomy" id="2799499"/>
    <lineage>
        <taxon>Bacteria</taxon>
        <taxon>Bacillati</taxon>
        <taxon>Actinomycetota</taxon>
        <taxon>Actinomycetes</taxon>
        <taxon>Mycobacteriales</taxon>
        <taxon>Nocardiaceae</taxon>
        <taxon>Antrihabitans</taxon>
    </lineage>
</organism>
<comment type="caution">
    <text evidence="7">The sequence shown here is derived from an EMBL/GenBank/DDBJ whole genome shotgun (WGS) entry which is preliminary data.</text>
</comment>
<reference evidence="7" key="1">
    <citation type="submission" date="2020-12" db="EMBL/GenBank/DDBJ databases">
        <title>Antrihabitans popcorni sp. nov. and Antrihabitans auranticaus sp. nov., isolated from a larva cave.</title>
        <authorList>
            <person name="Lee S.D."/>
            <person name="Kim I.S."/>
        </authorList>
    </citation>
    <scope>NUCLEOTIDE SEQUENCE</scope>
    <source>
        <strain evidence="7">YC3-6</strain>
    </source>
</reference>
<dbReference type="SUPFAM" id="SSF161098">
    <property type="entry name" value="MetI-like"/>
    <property type="match status" value="1"/>
</dbReference>
<accession>A0A934NUD5</accession>
<evidence type="ECO:0000256" key="4">
    <source>
        <dbReference type="ARBA" id="ARBA00023136"/>
    </source>
</evidence>
<evidence type="ECO:0000313" key="8">
    <source>
        <dbReference type="Proteomes" id="UP000655868"/>
    </source>
</evidence>
<dbReference type="GO" id="GO:0006865">
    <property type="term" value="P:amino acid transport"/>
    <property type="evidence" value="ECO:0007669"/>
    <property type="project" value="TreeGrafter"/>
</dbReference>
<evidence type="ECO:0000256" key="3">
    <source>
        <dbReference type="ARBA" id="ARBA00022989"/>
    </source>
</evidence>
<dbReference type="PANTHER" id="PTHR30614:SF21">
    <property type="entry name" value="AMINO ACID ABC TRANSPORTER PERMEASE"/>
    <property type="match status" value="1"/>
</dbReference>
<keyword evidence="8" id="KW-1185">Reference proteome</keyword>
<gene>
    <name evidence="7" type="ORF">JGU71_21480</name>
</gene>
<feature type="transmembrane region" description="Helical" evidence="5">
    <location>
        <begin position="265"/>
        <end position="282"/>
    </location>
</feature>
<evidence type="ECO:0000256" key="5">
    <source>
        <dbReference type="RuleBase" id="RU363032"/>
    </source>
</evidence>
<feature type="transmembrane region" description="Helical" evidence="5">
    <location>
        <begin position="222"/>
        <end position="245"/>
    </location>
</feature>
<feature type="transmembrane region" description="Helical" evidence="5">
    <location>
        <begin position="127"/>
        <end position="145"/>
    </location>
</feature>
<dbReference type="RefSeq" id="WP_199706351.1">
    <property type="nucleotide sequence ID" value="NZ_JAEMNV010000007.1"/>
</dbReference>